<dbReference type="SUPFAM" id="SSF51735">
    <property type="entry name" value="NAD(P)-binding Rossmann-fold domains"/>
    <property type="match status" value="1"/>
</dbReference>
<dbReference type="PANTHER" id="PTHR43350">
    <property type="entry name" value="NAD-DEPENDENT ALCOHOL DEHYDROGENASE"/>
    <property type="match status" value="1"/>
</dbReference>
<dbReference type="AlphaFoldDB" id="A0A7W8HK67"/>
<dbReference type="GO" id="GO:0004022">
    <property type="term" value="F:alcohol dehydrogenase (NAD+) activity"/>
    <property type="evidence" value="ECO:0007669"/>
    <property type="project" value="UniProtKB-EC"/>
</dbReference>
<evidence type="ECO:0000256" key="3">
    <source>
        <dbReference type="ARBA" id="ARBA00022723"/>
    </source>
</evidence>
<name>A0A7W8HK67_9BURK</name>
<evidence type="ECO:0000256" key="5">
    <source>
        <dbReference type="ARBA" id="ARBA00023002"/>
    </source>
</evidence>
<dbReference type="SUPFAM" id="SSF50129">
    <property type="entry name" value="GroES-like"/>
    <property type="match status" value="2"/>
</dbReference>
<dbReference type="RefSeq" id="WP_183968387.1">
    <property type="nucleotide sequence ID" value="NZ_BAABEW010000012.1"/>
</dbReference>
<evidence type="ECO:0000313" key="8">
    <source>
        <dbReference type="Proteomes" id="UP000532440"/>
    </source>
</evidence>
<keyword evidence="3" id="KW-0479">Metal-binding</keyword>
<comment type="caution">
    <text evidence="7">The sequence shown here is derived from an EMBL/GenBank/DDBJ whole genome shotgun (WGS) entry which is preliminary data.</text>
</comment>
<evidence type="ECO:0000256" key="2">
    <source>
        <dbReference type="ARBA" id="ARBA00008072"/>
    </source>
</evidence>
<dbReference type="Gene3D" id="3.40.50.720">
    <property type="entry name" value="NAD(P)-binding Rossmann-like Domain"/>
    <property type="match status" value="1"/>
</dbReference>
<gene>
    <name evidence="7" type="ORF">HNQ70_002678</name>
</gene>
<keyword evidence="4" id="KW-0862">Zinc</keyword>
<comment type="similarity">
    <text evidence="2">Belongs to the zinc-containing alcohol dehydrogenase family.</text>
</comment>
<dbReference type="Pfam" id="PF08240">
    <property type="entry name" value="ADH_N"/>
    <property type="match status" value="1"/>
</dbReference>
<proteinExistence type="inferred from homology"/>
<sequence>MRIRAAVLRQMGLPMPYGQSRPLSVEEVDLAGPGAGELLVRIRAAGLCHSDLSAINGDRPWPMPIVLGHEAAAEVVGLGPGVTDLALGDHVVLVFRPSCGSCMSCATGRPALCGPGGESNGTGSLLGGYKRLRAVGGAAGIAGEPGGVLNHHLGCAAFAEYATVSRRSAVRIDPDLPWDEAALFGCAVLTGAGAVFNTARMEAGSSAAVVGLGGVGFSSLLAAAAAGARTVVAVDLLDAKLALARELGATHTFNASDPDVIEKVREATGGGVEYAFEMAGSVRALDLAYRITARGGTTVTAGLPNPAAKWELQAVSLIAEERTLKGSYVGSCVPARDVPRYVAMYRAGRLPVDRLLSERIRLDDINEALDRLARGDSIRQVIMMD</sequence>
<dbReference type="Proteomes" id="UP000532440">
    <property type="component" value="Unassembled WGS sequence"/>
</dbReference>
<feature type="domain" description="Enoyl reductase (ER)" evidence="6">
    <location>
        <begin position="18"/>
        <end position="382"/>
    </location>
</feature>
<dbReference type="PANTHER" id="PTHR43350:SF21">
    <property type="entry name" value="S-NITROSOMYCOTHIOL REDUCTASE MSCR"/>
    <property type="match status" value="1"/>
</dbReference>
<dbReference type="InterPro" id="IPR036291">
    <property type="entry name" value="NAD(P)-bd_dom_sf"/>
</dbReference>
<evidence type="ECO:0000259" key="6">
    <source>
        <dbReference type="SMART" id="SM00829"/>
    </source>
</evidence>
<dbReference type="EC" id="1.1.1.1" evidence="7"/>
<dbReference type="GO" id="GO:0046872">
    <property type="term" value="F:metal ion binding"/>
    <property type="evidence" value="ECO:0007669"/>
    <property type="project" value="UniProtKB-KW"/>
</dbReference>
<dbReference type="InterPro" id="IPR013149">
    <property type="entry name" value="ADH-like_C"/>
</dbReference>
<keyword evidence="5 7" id="KW-0560">Oxidoreductase</keyword>
<dbReference type="Gene3D" id="3.90.180.10">
    <property type="entry name" value="Medium-chain alcohol dehydrogenases, catalytic domain"/>
    <property type="match status" value="1"/>
</dbReference>
<dbReference type="InterPro" id="IPR011032">
    <property type="entry name" value="GroES-like_sf"/>
</dbReference>
<evidence type="ECO:0000256" key="4">
    <source>
        <dbReference type="ARBA" id="ARBA00022833"/>
    </source>
</evidence>
<organism evidence="7 8">
    <name type="scientific">Quisquiliibacterium transsilvanicum</name>
    <dbReference type="NCBI Taxonomy" id="1549638"/>
    <lineage>
        <taxon>Bacteria</taxon>
        <taxon>Pseudomonadati</taxon>
        <taxon>Pseudomonadota</taxon>
        <taxon>Betaproteobacteria</taxon>
        <taxon>Burkholderiales</taxon>
        <taxon>Burkholderiaceae</taxon>
        <taxon>Quisquiliibacterium</taxon>
    </lineage>
</organism>
<dbReference type="EMBL" id="JACHGB010000005">
    <property type="protein sequence ID" value="MBB5272655.1"/>
    <property type="molecule type" value="Genomic_DNA"/>
</dbReference>
<reference evidence="7 8" key="1">
    <citation type="submission" date="2020-08" db="EMBL/GenBank/DDBJ databases">
        <title>Genomic Encyclopedia of Type Strains, Phase IV (KMG-IV): sequencing the most valuable type-strain genomes for metagenomic binning, comparative biology and taxonomic classification.</title>
        <authorList>
            <person name="Goeker M."/>
        </authorList>
    </citation>
    <scope>NUCLEOTIDE SEQUENCE [LARGE SCALE GENOMIC DNA]</scope>
    <source>
        <strain evidence="7 8">DSM 29781</strain>
    </source>
</reference>
<keyword evidence="8" id="KW-1185">Reference proteome</keyword>
<dbReference type="InterPro" id="IPR013154">
    <property type="entry name" value="ADH-like_N"/>
</dbReference>
<dbReference type="InterPro" id="IPR020843">
    <property type="entry name" value="ER"/>
</dbReference>
<accession>A0A7W8HK67</accession>
<dbReference type="Pfam" id="PF00107">
    <property type="entry name" value="ADH_zinc_N"/>
    <property type="match status" value="1"/>
</dbReference>
<dbReference type="SMART" id="SM00829">
    <property type="entry name" value="PKS_ER"/>
    <property type="match status" value="1"/>
</dbReference>
<evidence type="ECO:0000313" key="7">
    <source>
        <dbReference type="EMBL" id="MBB5272655.1"/>
    </source>
</evidence>
<evidence type="ECO:0000256" key="1">
    <source>
        <dbReference type="ARBA" id="ARBA00001947"/>
    </source>
</evidence>
<dbReference type="FunFam" id="3.40.50.720:FF:000003">
    <property type="entry name" value="S-(hydroxymethyl)glutathione dehydrogenase"/>
    <property type="match status" value="1"/>
</dbReference>
<protein>
    <submittedName>
        <fullName evidence="7">Alcohol dehydrogenase</fullName>
        <ecNumber evidence="7">1.1.1.1</ecNumber>
    </submittedName>
</protein>
<dbReference type="CDD" id="cd08281">
    <property type="entry name" value="liver_ADH_like1"/>
    <property type="match status" value="1"/>
</dbReference>
<comment type="cofactor">
    <cofactor evidence="1">
        <name>Zn(2+)</name>
        <dbReference type="ChEBI" id="CHEBI:29105"/>
    </cofactor>
</comment>